<evidence type="ECO:0000313" key="2">
    <source>
        <dbReference type="EMBL" id="ORZ18283.1"/>
    </source>
</evidence>
<keyword evidence="1" id="KW-1133">Transmembrane helix</keyword>
<dbReference type="GeneID" id="33572690"/>
<organism evidence="2 3">
    <name type="scientific">Lobosporangium transversale</name>
    <dbReference type="NCBI Taxonomy" id="64571"/>
    <lineage>
        <taxon>Eukaryota</taxon>
        <taxon>Fungi</taxon>
        <taxon>Fungi incertae sedis</taxon>
        <taxon>Mucoromycota</taxon>
        <taxon>Mortierellomycotina</taxon>
        <taxon>Mortierellomycetes</taxon>
        <taxon>Mortierellales</taxon>
        <taxon>Mortierellaceae</taxon>
        <taxon>Lobosporangium</taxon>
    </lineage>
</organism>
<sequence>MRHERNIKSTSVAFMVVVGVTSHILFFYKSVFTKSDECSHNITKLRLFYFRSVLLVLGSARLNALSSSTLCPLWINSIFPVYHQDQRLSWSKVDYIYTFVFIFLLQMNKGLLLLSFFFFSSFSFLFFVL</sequence>
<evidence type="ECO:0000256" key="1">
    <source>
        <dbReference type="SAM" id="Phobius"/>
    </source>
</evidence>
<proteinExistence type="predicted"/>
<gene>
    <name evidence="2" type="ORF">BCR41DRAFT_44520</name>
</gene>
<keyword evidence="1" id="KW-0472">Membrane</keyword>
<evidence type="ECO:0000313" key="3">
    <source>
        <dbReference type="Proteomes" id="UP000193648"/>
    </source>
</evidence>
<dbReference type="RefSeq" id="XP_021882078.1">
    <property type="nucleotide sequence ID" value="XM_022030849.1"/>
</dbReference>
<dbReference type="AlphaFoldDB" id="A0A1Y2GRB8"/>
<protein>
    <submittedName>
        <fullName evidence="2">Uncharacterized protein</fullName>
    </submittedName>
</protein>
<comment type="caution">
    <text evidence="2">The sequence shown here is derived from an EMBL/GenBank/DDBJ whole genome shotgun (WGS) entry which is preliminary data.</text>
</comment>
<feature type="transmembrane region" description="Helical" evidence="1">
    <location>
        <begin position="95"/>
        <end position="128"/>
    </location>
</feature>
<feature type="transmembrane region" description="Helical" evidence="1">
    <location>
        <begin position="53"/>
        <end position="75"/>
    </location>
</feature>
<keyword evidence="3" id="KW-1185">Reference proteome</keyword>
<dbReference type="InParanoid" id="A0A1Y2GRB8"/>
<keyword evidence="1" id="KW-0812">Transmembrane</keyword>
<accession>A0A1Y2GRB8</accession>
<dbReference type="Proteomes" id="UP000193648">
    <property type="component" value="Unassembled WGS sequence"/>
</dbReference>
<feature type="transmembrane region" description="Helical" evidence="1">
    <location>
        <begin position="12"/>
        <end position="32"/>
    </location>
</feature>
<name>A0A1Y2GRB8_9FUNG</name>
<reference evidence="2 3" key="1">
    <citation type="submission" date="2016-07" db="EMBL/GenBank/DDBJ databases">
        <title>Pervasive Adenine N6-methylation of Active Genes in Fungi.</title>
        <authorList>
            <consortium name="DOE Joint Genome Institute"/>
            <person name="Mondo S.J."/>
            <person name="Dannebaum R.O."/>
            <person name="Kuo R.C."/>
            <person name="Labutti K."/>
            <person name="Haridas S."/>
            <person name="Kuo A."/>
            <person name="Salamov A."/>
            <person name="Ahrendt S.R."/>
            <person name="Lipzen A."/>
            <person name="Sullivan W."/>
            <person name="Andreopoulos W.B."/>
            <person name="Clum A."/>
            <person name="Lindquist E."/>
            <person name="Daum C."/>
            <person name="Ramamoorthy G.K."/>
            <person name="Gryganskyi A."/>
            <person name="Culley D."/>
            <person name="Magnuson J.K."/>
            <person name="James T.Y."/>
            <person name="O'Malley M.A."/>
            <person name="Stajich J.E."/>
            <person name="Spatafora J.W."/>
            <person name="Visel A."/>
            <person name="Grigoriev I.V."/>
        </authorList>
    </citation>
    <scope>NUCLEOTIDE SEQUENCE [LARGE SCALE GENOMIC DNA]</scope>
    <source>
        <strain evidence="2 3">NRRL 3116</strain>
    </source>
</reference>
<dbReference type="EMBL" id="MCFF01000015">
    <property type="protein sequence ID" value="ORZ18283.1"/>
    <property type="molecule type" value="Genomic_DNA"/>
</dbReference>